<gene>
    <name evidence="1" type="ORF">AVEN_229120_1</name>
</gene>
<sequence length="96" mass="10874">MGREGSFASSMGIDMENDTITQHTMVFTSDGFSEYFLFPKLRELFSGARFSSDSDVKTAAKHWFKGQGCDFCQPGLTKVTLRSDKHLNRFGDYVEK</sequence>
<keyword evidence="2" id="KW-1185">Reference proteome</keyword>
<name>A0A4Y2FJT0_ARAVE</name>
<organism evidence="1 2">
    <name type="scientific">Araneus ventricosus</name>
    <name type="common">Orbweaver spider</name>
    <name type="synonym">Epeira ventricosa</name>
    <dbReference type="NCBI Taxonomy" id="182803"/>
    <lineage>
        <taxon>Eukaryota</taxon>
        <taxon>Metazoa</taxon>
        <taxon>Ecdysozoa</taxon>
        <taxon>Arthropoda</taxon>
        <taxon>Chelicerata</taxon>
        <taxon>Arachnida</taxon>
        <taxon>Araneae</taxon>
        <taxon>Araneomorphae</taxon>
        <taxon>Entelegynae</taxon>
        <taxon>Araneoidea</taxon>
        <taxon>Araneidae</taxon>
        <taxon>Araneus</taxon>
    </lineage>
</organism>
<dbReference type="EMBL" id="BGPR01000964">
    <property type="protein sequence ID" value="GBM41491.1"/>
    <property type="molecule type" value="Genomic_DNA"/>
</dbReference>
<dbReference type="OrthoDB" id="10042427at2759"/>
<protein>
    <submittedName>
        <fullName evidence="1">Uncharacterized protein</fullName>
    </submittedName>
</protein>
<dbReference type="AlphaFoldDB" id="A0A4Y2FJT0"/>
<evidence type="ECO:0000313" key="1">
    <source>
        <dbReference type="EMBL" id="GBM41491.1"/>
    </source>
</evidence>
<dbReference type="InterPro" id="IPR036397">
    <property type="entry name" value="RNaseH_sf"/>
</dbReference>
<dbReference type="Gene3D" id="3.30.420.10">
    <property type="entry name" value="Ribonuclease H-like superfamily/Ribonuclease H"/>
    <property type="match status" value="1"/>
</dbReference>
<reference evidence="1 2" key="1">
    <citation type="journal article" date="2019" name="Sci. Rep.">
        <title>Orb-weaving spider Araneus ventricosus genome elucidates the spidroin gene catalogue.</title>
        <authorList>
            <person name="Kono N."/>
            <person name="Nakamura H."/>
            <person name="Ohtoshi R."/>
            <person name="Moran D.A.P."/>
            <person name="Shinohara A."/>
            <person name="Yoshida Y."/>
            <person name="Fujiwara M."/>
            <person name="Mori M."/>
            <person name="Tomita M."/>
            <person name="Arakawa K."/>
        </authorList>
    </citation>
    <scope>NUCLEOTIDE SEQUENCE [LARGE SCALE GENOMIC DNA]</scope>
</reference>
<dbReference type="GO" id="GO:0003676">
    <property type="term" value="F:nucleic acid binding"/>
    <property type="evidence" value="ECO:0007669"/>
    <property type="project" value="InterPro"/>
</dbReference>
<dbReference type="Proteomes" id="UP000499080">
    <property type="component" value="Unassembled WGS sequence"/>
</dbReference>
<comment type="caution">
    <text evidence="1">The sequence shown here is derived from an EMBL/GenBank/DDBJ whole genome shotgun (WGS) entry which is preliminary data.</text>
</comment>
<accession>A0A4Y2FJT0</accession>
<evidence type="ECO:0000313" key="2">
    <source>
        <dbReference type="Proteomes" id="UP000499080"/>
    </source>
</evidence>
<proteinExistence type="predicted"/>